<protein>
    <submittedName>
        <fullName evidence="2">Uncharacterized protein</fullName>
    </submittedName>
</protein>
<proteinExistence type="predicted"/>
<name>A0A0A8XVS2_ARUDO</name>
<evidence type="ECO:0000313" key="2">
    <source>
        <dbReference type="EMBL" id="JAD15807.1"/>
    </source>
</evidence>
<reference evidence="2" key="2">
    <citation type="journal article" date="2015" name="Data Brief">
        <title>Shoot transcriptome of the giant reed, Arundo donax.</title>
        <authorList>
            <person name="Barrero R.A."/>
            <person name="Guerrero F.D."/>
            <person name="Moolhuijzen P."/>
            <person name="Goolsby J.A."/>
            <person name="Tidwell J."/>
            <person name="Bellgard S.E."/>
            <person name="Bellgard M.I."/>
        </authorList>
    </citation>
    <scope>NUCLEOTIDE SEQUENCE</scope>
    <source>
        <tissue evidence="2">Shoot tissue taken approximately 20 cm above the soil surface</tissue>
    </source>
</reference>
<accession>A0A0A8XVS2</accession>
<reference evidence="2" key="1">
    <citation type="submission" date="2014-09" db="EMBL/GenBank/DDBJ databases">
        <authorList>
            <person name="Magalhaes I.L.F."/>
            <person name="Oliveira U."/>
            <person name="Santos F.R."/>
            <person name="Vidigal T.H.D.A."/>
            <person name="Brescovit A.D."/>
            <person name="Santos A.J."/>
        </authorList>
    </citation>
    <scope>NUCLEOTIDE SEQUENCE</scope>
    <source>
        <tissue evidence="2">Shoot tissue taken approximately 20 cm above the soil surface</tissue>
    </source>
</reference>
<evidence type="ECO:0000256" key="1">
    <source>
        <dbReference type="SAM" id="MobiDB-lite"/>
    </source>
</evidence>
<feature type="region of interest" description="Disordered" evidence="1">
    <location>
        <begin position="1"/>
        <end position="51"/>
    </location>
</feature>
<feature type="region of interest" description="Disordered" evidence="1">
    <location>
        <begin position="112"/>
        <end position="138"/>
    </location>
</feature>
<dbReference type="AlphaFoldDB" id="A0A0A8XVS2"/>
<sequence>MGRARGRRTRGDRPPPWSHDDTSPLFARNRSAVTGKERIRPGLGTSDRLPSSILSYPAISLSVDGGGDDVAGARSRGGSPGVLLFVDGGGDSAKKVGATALSRRAAVVALFPPSEQTERMGSWEDEEEGSKNKNSLKR</sequence>
<feature type="compositionally biased region" description="Basic and acidic residues" evidence="1">
    <location>
        <begin position="9"/>
        <end position="22"/>
    </location>
</feature>
<organism evidence="2">
    <name type="scientific">Arundo donax</name>
    <name type="common">Giant reed</name>
    <name type="synonym">Donax arundinaceus</name>
    <dbReference type="NCBI Taxonomy" id="35708"/>
    <lineage>
        <taxon>Eukaryota</taxon>
        <taxon>Viridiplantae</taxon>
        <taxon>Streptophyta</taxon>
        <taxon>Embryophyta</taxon>
        <taxon>Tracheophyta</taxon>
        <taxon>Spermatophyta</taxon>
        <taxon>Magnoliopsida</taxon>
        <taxon>Liliopsida</taxon>
        <taxon>Poales</taxon>
        <taxon>Poaceae</taxon>
        <taxon>PACMAD clade</taxon>
        <taxon>Arundinoideae</taxon>
        <taxon>Arundineae</taxon>
        <taxon>Arundo</taxon>
    </lineage>
</organism>
<dbReference type="EMBL" id="GBRH01282088">
    <property type="protein sequence ID" value="JAD15807.1"/>
    <property type="molecule type" value="Transcribed_RNA"/>
</dbReference>